<sequence>MSIQEIEKRIMAEAAAEASKIKKEAETKIQQLERMHAQKKEEVKNALMREAQRKAEEVKKSYLIPARLKARKVLLEEKQRILGAIYNEIKKERKLSAAEISKIREETEVKAAHILFEKLK</sequence>
<evidence type="ECO:0000256" key="1">
    <source>
        <dbReference type="SAM" id="Coils"/>
    </source>
</evidence>
<keyword evidence="1" id="KW-0175">Coiled coil</keyword>
<evidence type="ECO:0000313" key="3">
    <source>
        <dbReference type="Proteomes" id="UP000051861"/>
    </source>
</evidence>
<organism evidence="2 3">
    <name type="scientific">candidate division WOR-1 bacterium DG_54_3</name>
    <dbReference type="NCBI Taxonomy" id="1703775"/>
    <lineage>
        <taxon>Bacteria</taxon>
        <taxon>Bacillati</taxon>
        <taxon>Saganbacteria</taxon>
    </lineage>
</organism>
<evidence type="ECO:0008006" key="4">
    <source>
        <dbReference type="Google" id="ProtNLM"/>
    </source>
</evidence>
<protein>
    <recommendedName>
        <fullName evidence="4">V-type ATP synthase subunit E</fullName>
    </recommendedName>
</protein>
<comment type="caution">
    <text evidence="2">The sequence shown here is derived from an EMBL/GenBank/DDBJ whole genome shotgun (WGS) entry which is preliminary data.</text>
</comment>
<dbReference type="AlphaFoldDB" id="A0A0S7XVG4"/>
<accession>A0A0S7XVG4</accession>
<dbReference type="Proteomes" id="UP000051861">
    <property type="component" value="Unassembled WGS sequence"/>
</dbReference>
<feature type="coiled-coil region" evidence="1">
    <location>
        <begin position="11"/>
        <end position="57"/>
    </location>
</feature>
<name>A0A0S7XVG4_UNCSA</name>
<proteinExistence type="predicted"/>
<reference evidence="2 3" key="1">
    <citation type="journal article" date="2015" name="Microbiome">
        <title>Genomic resolution of linkages in carbon, nitrogen, and sulfur cycling among widespread estuary sediment bacteria.</title>
        <authorList>
            <person name="Baker B.J."/>
            <person name="Lazar C.S."/>
            <person name="Teske A.P."/>
            <person name="Dick G.J."/>
        </authorList>
    </citation>
    <scope>NUCLEOTIDE SEQUENCE [LARGE SCALE GENOMIC DNA]</scope>
    <source>
        <strain evidence="2">DG_54_3</strain>
    </source>
</reference>
<dbReference type="Gene3D" id="1.20.5.620">
    <property type="entry name" value="F1F0 ATP synthase subunit B, membrane domain"/>
    <property type="match status" value="1"/>
</dbReference>
<gene>
    <name evidence="2" type="ORF">AMJ44_08405</name>
</gene>
<evidence type="ECO:0000313" key="2">
    <source>
        <dbReference type="EMBL" id="KPJ66424.1"/>
    </source>
</evidence>
<dbReference type="EMBL" id="LIZX01000081">
    <property type="protein sequence ID" value="KPJ66424.1"/>
    <property type="molecule type" value="Genomic_DNA"/>
</dbReference>